<keyword evidence="2" id="KW-0238">DNA-binding</keyword>
<dbReference type="PANTHER" id="PTHR44846">
    <property type="entry name" value="MANNOSYL-D-GLYCERATE TRANSPORT/METABOLISM SYSTEM REPRESSOR MNGR-RELATED"/>
    <property type="match status" value="1"/>
</dbReference>
<dbReference type="InterPro" id="IPR036390">
    <property type="entry name" value="WH_DNA-bd_sf"/>
</dbReference>
<reference evidence="5 6" key="1">
    <citation type="journal article" date="2015" name="Genome Announc.">
        <title>Complete Genome Sequence of the Type Strain Corynebacterium mustelae DSM 45274, Isolated from Various Tissues of a Male Ferret with Lethal Sepsis.</title>
        <authorList>
            <person name="Ruckert C."/>
            <person name="Eimer J."/>
            <person name="Winkler A."/>
            <person name="Tauch A."/>
        </authorList>
    </citation>
    <scope>NUCLEOTIDE SEQUENCE [LARGE SCALE GENOMIC DNA]</scope>
    <source>
        <strain evidence="5 6">DSM 45274</strain>
    </source>
</reference>
<dbReference type="RefSeq" id="WP_047262660.1">
    <property type="nucleotide sequence ID" value="NZ_CP011542.1"/>
</dbReference>
<dbReference type="InterPro" id="IPR050679">
    <property type="entry name" value="Bact_HTH_transcr_reg"/>
</dbReference>
<evidence type="ECO:0000256" key="3">
    <source>
        <dbReference type="ARBA" id="ARBA00023163"/>
    </source>
</evidence>
<dbReference type="SUPFAM" id="SSF46785">
    <property type="entry name" value="Winged helix' DNA-binding domain"/>
    <property type="match status" value="1"/>
</dbReference>
<dbReference type="Gene3D" id="1.10.10.10">
    <property type="entry name" value="Winged helix-like DNA-binding domain superfamily/Winged helix DNA-binding domain"/>
    <property type="match status" value="1"/>
</dbReference>
<dbReference type="InterPro" id="IPR028978">
    <property type="entry name" value="Chorismate_lyase_/UTRA_dom_sf"/>
</dbReference>
<evidence type="ECO:0000313" key="6">
    <source>
        <dbReference type="Proteomes" id="UP000035199"/>
    </source>
</evidence>
<evidence type="ECO:0000313" key="5">
    <source>
        <dbReference type="EMBL" id="AKK06677.1"/>
    </source>
</evidence>
<dbReference type="SUPFAM" id="SSF64288">
    <property type="entry name" value="Chorismate lyase-like"/>
    <property type="match status" value="1"/>
</dbReference>
<evidence type="ECO:0000259" key="4">
    <source>
        <dbReference type="PROSITE" id="PS50949"/>
    </source>
</evidence>
<dbReference type="OrthoDB" id="3210131at2"/>
<dbReference type="AlphaFoldDB" id="A0A0G3H6E4"/>
<dbReference type="KEGG" id="cmv:CMUST_11830"/>
<dbReference type="Proteomes" id="UP000035199">
    <property type="component" value="Chromosome"/>
</dbReference>
<reference evidence="6" key="2">
    <citation type="submission" date="2015-05" db="EMBL/GenBank/DDBJ databases">
        <title>Complete genome sequence of Corynebacterium mustelae DSM 45274, isolated from various tissues of a male ferret with lethal sepsis.</title>
        <authorList>
            <person name="Ruckert C."/>
            <person name="Albersmeier A."/>
            <person name="Winkler A."/>
            <person name="Tauch A."/>
        </authorList>
    </citation>
    <scope>NUCLEOTIDE SEQUENCE [LARGE SCALE GENOMIC DNA]</scope>
    <source>
        <strain evidence="6">DSM 45274</strain>
    </source>
</reference>
<accession>A0A0G3H6E4</accession>
<gene>
    <name evidence="5" type="ORF">CMUST_11830</name>
</gene>
<feature type="domain" description="HTH gntR-type" evidence="4">
    <location>
        <begin position="4"/>
        <end position="72"/>
    </location>
</feature>
<dbReference type="STRING" id="571915.CMUST_11830"/>
<sequence>MAQQSLSRKVAGDIQAAIMRNEIAGGEKLPSENELCENYGVSRSTVRAALKQLEAIGLVKSKQGAGTFVQERPDVQAGLEELDSITESIRRSGRVPGMEYSMVMRRPVVPAEAEYMNLPAGEEVLEIRRIISGDGVTLAYSYDLIPAALVPKDFDPSIVGGSLFEQFRNDLGLFPHSSVAEVHAVSSRHVGWGKEESAHDLYVLLKQLHYDARGELLLYSQTYFIEGRYTFTVHRSVS</sequence>
<dbReference type="SMART" id="SM00866">
    <property type="entry name" value="UTRA"/>
    <property type="match status" value="1"/>
</dbReference>
<proteinExistence type="predicted"/>
<organism evidence="5 6">
    <name type="scientific">Corynebacterium mustelae</name>
    <dbReference type="NCBI Taxonomy" id="571915"/>
    <lineage>
        <taxon>Bacteria</taxon>
        <taxon>Bacillati</taxon>
        <taxon>Actinomycetota</taxon>
        <taxon>Actinomycetes</taxon>
        <taxon>Mycobacteriales</taxon>
        <taxon>Corynebacteriaceae</taxon>
        <taxon>Corynebacterium</taxon>
    </lineage>
</organism>
<keyword evidence="3" id="KW-0804">Transcription</keyword>
<dbReference type="GO" id="GO:0003677">
    <property type="term" value="F:DNA binding"/>
    <property type="evidence" value="ECO:0007669"/>
    <property type="project" value="UniProtKB-KW"/>
</dbReference>
<name>A0A0G3H6E4_9CORY</name>
<dbReference type="PANTHER" id="PTHR44846:SF17">
    <property type="entry name" value="GNTR-FAMILY TRANSCRIPTIONAL REGULATOR"/>
    <property type="match status" value="1"/>
</dbReference>
<dbReference type="Gene3D" id="3.40.1410.10">
    <property type="entry name" value="Chorismate lyase-like"/>
    <property type="match status" value="1"/>
</dbReference>
<dbReference type="CDD" id="cd07377">
    <property type="entry name" value="WHTH_GntR"/>
    <property type="match status" value="1"/>
</dbReference>
<dbReference type="EMBL" id="CP011542">
    <property type="protein sequence ID" value="AKK06677.1"/>
    <property type="molecule type" value="Genomic_DNA"/>
</dbReference>
<dbReference type="PATRIC" id="fig|571915.4.peg.2526"/>
<dbReference type="InterPro" id="IPR000524">
    <property type="entry name" value="Tscrpt_reg_HTH_GntR"/>
</dbReference>
<dbReference type="InterPro" id="IPR036388">
    <property type="entry name" value="WH-like_DNA-bd_sf"/>
</dbReference>
<dbReference type="PRINTS" id="PR00035">
    <property type="entry name" value="HTHGNTR"/>
</dbReference>
<keyword evidence="6" id="KW-1185">Reference proteome</keyword>
<dbReference type="InterPro" id="IPR011663">
    <property type="entry name" value="UTRA"/>
</dbReference>
<dbReference type="PROSITE" id="PS50949">
    <property type="entry name" value="HTH_GNTR"/>
    <property type="match status" value="1"/>
</dbReference>
<evidence type="ECO:0000256" key="1">
    <source>
        <dbReference type="ARBA" id="ARBA00023015"/>
    </source>
</evidence>
<dbReference type="GO" id="GO:0045892">
    <property type="term" value="P:negative regulation of DNA-templated transcription"/>
    <property type="evidence" value="ECO:0007669"/>
    <property type="project" value="TreeGrafter"/>
</dbReference>
<dbReference type="GO" id="GO:0003700">
    <property type="term" value="F:DNA-binding transcription factor activity"/>
    <property type="evidence" value="ECO:0007669"/>
    <property type="project" value="InterPro"/>
</dbReference>
<protein>
    <submittedName>
        <fullName evidence="5">Transcriptional regulator</fullName>
    </submittedName>
</protein>
<dbReference type="SMART" id="SM00345">
    <property type="entry name" value="HTH_GNTR"/>
    <property type="match status" value="1"/>
</dbReference>
<dbReference type="Pfam" id="PF00392">
    <property type="entry name" value="GntR"/>
    <property type="match status" value="1"/>
</dbReference>
<keyword evidence="1" id="KW-0805">Transcription regulation</keyword>
<dbReference type="Pfam" id="PF07702">
    <property type="entry name" value="UTRA"/>
    <property type="match status" value="1"/>
</dbReference>
<evidence type="ECO:0000256" key="2">
    <source>
        <dbReference type="ARBA" id="ARBA00023125"/>
    </source>
</evidence>